<proteinExistence type="predicted"/>
<gene>
    <name evidence="1" type="ORF">PXEA_LOCUS27167</name>
</gene>
<name>A0A448XD24_9PLAT</name>
<evidence type="ECO:0000313" key="2">
    <source>
        <dbReference type="Proteomes" id="UP000784294"/>
    </source>
</evidence>
<accession>A0A448XD24</accession>
<keyword evidence="2" id="KW-1185">Reference proteome</keyword>
<sequence>MLRFVSIIAPHGRVKRGLFQDTLSIKVDVTKGLSITHQNSPNQSRHESFEPVAFVRRHRCSSEPVPVSLASQRFR</sequence>
<protein>
    <submittedName>
        <fullName evidence="1">Uncharacterized protein</fullName>
    </submittedName>
</protein>
<evidence type="ECO:0000313" key="1">
    <source>
        <dbReference type="EMBL" id="VEL33727.1"/>
    </source>
</evidence>
<comment type="caution">
    <text evidence="1">The sequence shown here is derived from an EMBL/GenBank/DDBJ whole genome shotgun (WGS) entry which is preliminary data.</text>
</comment>
<organism evidence="1 2">
    <name type="scientific">Protopolystoma xenopodis</name>
    <dbReference type="NCBI Taxonomy" id="117903"/>
    <lineage>
        <taxon>Eukaryota</taxon>
        <taxon>Metazoa</taxon>
        <taxon>Spiralia</taxon>
        <taxon>Lophotrochozoa</taxon>
        <taxon>Platyhelminthes</taxon>
        <taxon>Monogenea</taxon>
        <taxon>Polyopisthocotylea</taxon>
        <taxon>Polystomatidea</taxon>
        <taxon>Polystomatidae</taxon>
        <taxon>Protopolystoma</taxon>
    </lineage>
</organism>
<dbReference type="EMBL" id="CAAALY010246296">
    <property type="protein sequence ID" value="VEL33727.1"/>
    <property type="molecule type" value="Genomic_DNA"/>
</dbReference>
<reference evidence="1" key="1">
    <citation type="submission" date="2018-11" db="EMBL/GenBank/DDBJ databases">
        <authorList>
            <consortium name="Pathogen Informatics"/>
        </authorList>
    </citation>
    <scope>NUCLEOTIDE SEQUENCE</scope>
</reference>
<dbReference type="Proteomes" id="UP000784294">
    <property type="component" value="Unassembled WGS sequence"/>
</dbReference>
<dbReference type="AlphaFoldDB" id="A0A448XD24"/>